<dbReference type="InterPro" id="IPR036849">
    <property type="entry name" value="Enolase-like_C_sf"/>
</dbReference>
<evidence type="ECO:0000256" key="3">
    <source>
        <dbReference type="ARBA" id="ARBA00022842"/>
    </source>
</evidence>
<comment type="cofactor">
    <cofactor evidence="1">
        <name>Mg(2+)</name>
        <dbReference type="ChEBI" id="CHEBI:18420"/>
    </cofactor>
</comment>
<dbReference type="PANTHER" id="PTHR13794">
    <property type="entry name" value="ENOLASE SUPERFAMILY, MANDELATE RACEMASE"/>
    <property type="match status" value="1"/>
</dbReference>
<dbReference type="SUPFAM" id="SSF51604">
    <property type="entry name" value="Enolase C-terminal domain-like"/>
    <property type="match status" value="1"/>
</dbReference>
<name>A0A0F9BJF2_9ZZZZ</name>
<keyword evidence="2" id="KW-0479">Metal-binding</keyword>
<comment type="caution">
    <text evidence="5">The sequence shown here is derived from an EMBL/GenBank/DDBJ whole genome shotgun (WGS) entry which is preliminary data.</text>
</comment>
<sequence length="147" mass="16128">EALADLPIDVSGGEQDCQIPIWRRMIDMRAVDIVQPDVMYMGGIGRTLAVARMAEAAGLPVTPHCANLSMVTLFTMHLLRAIPNAGKYLEFSIEGADYYPWQQGLFVQDPYTITDGQAVVTDAPGWGVEISPDWLARATYQKSDLAV</sequence>
<reference evidence="5" key="1">
    <citation type="journal article" date="2015" name="Nature">
        <title>Complex archaea that bridge the gap between prokaryotes and eukaryotes.</title>
        <authorList>
            <person name="Spang A."/>
            <person name="Saw J.H."/>
            <person name="Jorgensen S.L."/>
            <person name="Zaremba-Niedzwiedzka K."/>
            <person name="Martijn J."/>
            <person name="Lind A.E."/>
            <person name="van Eijk R."/>
            <person name="Schleper C."/>
            <person name="Guy L."/>
            <person name="Ettema T.J."/>
        </authorList>
    </citation>
    <scope>NUCLEOTIDE SEQUENCE</scope>
</reference>
<dbReference type="GO" id="GO:0000287">
    <property type="term" value="F:magnesium ion binding"/>
    <property type="evidence" value="ECO:0007669"/>
    <property type="project" value="TreeGrafter"/>
</dbReference>
<dbReference type="Pfam" id="PF13378">
    <property type="entry name" value="MR_MLE_C"/>
    <property type="match status" value="1"/>
</dbReference>
<feature type="domain" description="Enolase C-terminal" evidence="4">
    <location>
        <begin position="5"/>
        <end position="133"/>
    </location>
</feature>
<evidence type="ECO:0000259" key="4">
    <source>
        <dbReference type="Pfam" id="PF13378"/>
    </source>
</evidence>
<dbReference type="EMBL" id="LAZR01048973">
    <property type="protein sequence ID" value="KKK90714.1"/>
    <property type="molecule type" value="Genomic_DNA"/>
</dbReference>
<evidence type="ECO:0000313" key="5">
    <source>
        <dbReference type="EMBL" id="KKK90714.1"/>
    </source>
</evidence>
<protein>
    <recommendedName>
        <fullName evidence="4">Enolase C-terminal domain-containing protein</fullName>
    </recommendedName>
</protein>
<dbReference type="InterPro" id="IPR046945">
    <property type="entry name" value="RHMD-like"/>
</dbReference>
<feature type="non-terminal residue" evidence="5">
    <location>
        <position position="1"/>
    </location>
</feature>
<evidence type="ECO:0000256" key="2">
    <source>
        <dbReference type="ARBA" id="ARBA00022723"/>
    </source>
</evidence>
<accession>A0A0F9BJF2</accession>
<gene>
    <name evidence="5" type="ORF">LCGC14_2720250</name>
</gene>
<keyword evidence="3" id="KW-0460">Magnesium</keyword>
<proteinExistence type="predicted"/>
<dbReference type="PANTHER" id="PTHR13794:SF58">
    <property type="entry name" value="MITOCHONDRIAL ENOLASE SUPERFAMILY MEMBER 1"/>
    <property type="match status" value="1"/>
</dbReference>
<dbReference type="InterPro" id="IPR029065">
    <property type="entry name" value="Enolase_C-like"/>
</dbReference>
<organism evidence="5">
    <name type="scientific">marine sediment metagenome</name>
    <dbReference type="NCBI Taxonomy" id="412755"/>
    <lineage>
        <taxon>unclassified sequences</taxon>
        <taxon>metagenomes</taxon>
        <taxon>ecological metagenomes</taxon>
    </lineage>
</organism>
<dbReference type="GO" id="GO:0016836">
    <property type="term" value="F:hydro-lyase activity"/>
    <property type="evidence" value="ECO:0007669"/>
    <property type="project" value="TreeGrafter"/>
</dbReference>
<dbReference type="AlphaFoldDB" id="A0A0F9BJF2"/>
<evidence type="ECO:0000256" key="1">
    <source>
        <dbReference type="ARBA" id="ARBA00001946"/>
    </source>
</evidence>
<dbReference type="Gene3D" id="3.20.20.120">
    <property type="entry name" value="Enolase-like C-terminal domain"/>
    <property type="match status" value="1"/>
</dbReference>
<dbReference type="GO" id="GO:0016052">
    <property type="term" value="P:carbohydrate catabolic process"/>
    <property type="evidence" value="ECO:0007669"/>
    <property type="project" value="TreeGrafter"/>
</dbReference>